<dbReference type="GO" id="GO:0004298">
    <property type="term" value="F:threonine-type endopeptidase activity"/>
    <property type="evidence" value="ECO:0007669"/>
    <property type="project" value="InterPro"/>
</dbReference>
<accession>I1D331</accession>
<dbReference type="SUPFAM" id="SSF56235">
    <property type="entry name" value="N-terminal nucleophile aminohydrolases (Ntn hydrolases)"/>
    <property type="match status" value="1"/>
</dbReference>
<comment type="similarity">
    <text evidence="3 4">Belongs to the peptidase T1A family.</text>
</comment>
<dbReference type="AlphaFoldDB" id="I1D331"/>
<keyword evidence="2 3" id="KW-0647">Proteasome</keyword>
<dbReference type="GO" id="GO:0019941">
    <property type="term" value="P:modification-dependent protein catabolic process"/>
    <property type="evidence" value="ECO:0007669"/>
    <property type="project" value="UniProtKB-UniRule"/>
</dbReference>
<evidence type="ECO:0000256" key="1">
    <source>
        <dbReference type="ARBA" id="ARBA00022490"/>
    </source>
</evidence>
<feature type="compositionally biased region" description="Low complexity" evidence="5">
    <location>
        <begin position="251"/>
        <end position="262"/>
    </location>
</feature>
<comment type="function">
    <text evidence="3">Component of the proteasome core, a large protease complex with broad specificity involved in protein degradation.</text>
</comment>
<dbReference type="NCBIfam" id="TIGR03691">
    <property type="entry name" value="20S_bact_alpha"/>
    <property type="match status" value="1"/>
</dbReference>
<dbReference type="InterPro" id="IPR022296">
    <property type="entry name" value="Proteasome_asu_bac"/>
</dbReference>
<comment type="pathway">
    <text evidence="3">Protein degradation; proteasomal Pup-dependent pathway.</text>
</comment>
<dbReference type="HAMAP" id="MF_00289_B">
    <property type="entry name" value="Proteasome_A_B"/>
    <property type="match status" value="1"/>
</dbReference>
<dbReference type="GO" id="GO:0005737">
    <property type="term" value="C:cytoplasm"/>
    <property type="evidence" value="ECO:0007669"/>
    <property type="project" value="UniProtKB-SubCell"/>
</dbReference>
<dbReference type="InterPro" id="IPR029055">
    <property type="entry name" value="Ntn_hydrolases_N"/>
</dbReference>
<dbReference type="MEROPS" id="T01.980"/>
<sequence length="268" mass="29154">MTMPLYASPEQLMRERSELARKGIARGRSVVVLKYRGGVLFVAENPSPTLHKVSEIYDRIGFAAVGRYSEFESLRRGGIRHVDLQGYMYDRRDVNARALANVYAQTLSTIFTEQLKPFEVEICVAQVGDNSDEDELYRLTYDGSIVMDEPKYVVMGGQTDAINAKLKDTFSDGMELDAALAVAVEALRAPSASSSGSGSGGSTANNELEPGKLEVAVLDRERPGRKFRRIRGAALEALMPSTRRDDEAQSEESASGSGAPSEGGDETS</sequence>
<evidence type="ECO:0000256" key="5">
    <source>
        <dbReference type="SAM" id="MobiDB-lite"/>
    </source>
</evidence>
<dbReference type="Pfam" id="PF00227">
    <property type="entry name" value="Proteasome"/>
    <property type="match status" value="1"/>
</dbReference>
<dbReference type="Proteomes" id="UP000005087">
    <property type="component" value="Chromosome"/>
</dbReference>
<feature type="region of interest" description="Disordered" evidence="5">
    <location>
        <begin position="231"/>
        <end position="268"/>
    </location>
</feature>
<dbReference type="RefSeq" id="WP_005464864.1">
    <property type="nucleotide sequence ID" value="NZ_CM001484.1"/>
</dbReference>
<dbReference type="STRING" id="928724.SacglDRAFT_02462"/>
<dbReference type="eggNOG" id="COG0638">
    <property type="taxonomic scope" value="Bacteria"/>
</dbReference>
<evidence type="ECO:0000313" key="6">
    <source>
        <dbReference type="EMBL" id="EIE99355.1"/>
    </source>
</evidence>
<reference evidence="6 7" key="1">
    <citation type="submission" date="2011-09" db="EMBL/GenBank/DDBJ databases">
        <authorList>
            <consortium name="US DOE Joint Genome Institute (JGI-PGF)"/>
            <person name="Lucas S."/>
            <person name="Han J."/>
            <person name="Lapidus A."/>
            <person name="Cheng J.-F."/>
            <person name="Goodwin L."/>
            <person name="Pitluck S."/>
            <person name="Peters L."/>
            <person name="Land M.L."/>
            <person name="Hauser L."/>
            <person name="Brambilla E."/>
            <person name="Klenk H.-P."/>
            <person name="Woyke T.J."/>
        </authorList>
    </citation>
    <scope>NUCLEOTIDE SEQUENCE [LARGE SCALE GENOMIC DNA]</scope>
    <source>
        <strain evidence="6 7">K62</strain>
    </source>
</reference>
<evidence type="ECO:0000256" key="4">
    <source>
        <dbReference type="PROSITE-ProRule" id="PRU00808"/>
    </source>
</evidence>
<organism evidence="6 7">
    <name type="scientific">Saccharomonospora glauca K62</name>
    <dbReference type="NCBI Taxonomy" id="928724"/>
    <lineage>
        <taxon>Bacteria</taxon>
        <taxon>Bacillati</taxon>
        <taxon>Actinomycetota</taxon>
        <taxon>Actinomycetes</taxon>
        <taxon>Pseudonocardiales</taxon>
        <taxon>Pseudonocardiaceae</taxon>
        <taxon>Saccharomonospora</taxon>
    </lineage>
</organism>
<proteinExistence type="inferred from homology"/>
<keyword evidence="1 3" id="KW-0963">Cytoplasm</keyword>
<protein>
    <recommendedName>
        <fullName evidence="3">Proteasome subunit alpha</fullName>
    </recommendedName>
    <alternativeName>
        <fullName evidence="3">20S proteasome alpha subunit</fullName>
    </alternativeName>
    <alternativeName>
        <fullName evidence="3">Proteasome core protein PrcA</fullName>
    </alternativeName>
</protein>
<name>I1D331_9PSEU</name>
<dbReference type="OrthoDB" id="9775643at2"/>
<dbReference type="GO" id="GO:0010498">
    <property type="term" value="P:proteasomal protein catabolic process"/>
    <property type="evidence" value="ECO:0007669"/>
    <property type="project" value="UniProtKB-UniRule"/>
</dbReference>
<keyword evidence="7" id="KW-1185">Reference proteome</keyword>
<dbReference type="InterPro" id="IPR001353">
    <property type="entry name" value="Proteasome_sua/b"/>
</dbReference>
<evidence type="ECO:0000313" key="7">
    <source>
        <dbReference type="Proteomes" id="UP000005087"/>
    </source>
</evidence>
<dbReference type="InterPro" id="IPR023332">
    <property type="entry name" value="Proteasome_alpha-type"/>
</dbReference>
<evidence type="ECO:0000256" key="3">
    <source>
        <dbReference type="HAMAP-Rule" id="MF_00289"/>
    </source>
</evidence>
<reference evidence="7" key="2">
    <citation type="submission" date="2012-01" db="EMBL/GenBank/DDBJ databases">
        <title>Noncontiguous Finished sequence of chromosome of Saccharomonospora glauca K62.</title>
        <authorList>
            <consortium name="US DOE Joint Genome Institute"/>
            <person name="Lucas S."/>
            <person name="Han J."/>
            <person name="Lapidus A."/>
            <person name="Cheng J.-F."/>
            <person name="Goodwin L."/>
            <person name="Pitluck S."/>
            <person name="Peters L."/>
            <person name="Mikhailova N."/>
            <person name="Held B."/>
            <person name="Detter J.C."/>
            <person name="Han C."/>
            <person name="Tapia R."/>
            <person name="Land M."/>
            <person name="Hauser L."/>
            <person name="Kyrpides N."/>
            <person name="Ivanova N."/>
            <person name="Pagani I."/>
            <person name="Brambilla E.-M."/>
            <person name="Klenk H.-P."/>
            <person name="Woyke T."/>
        </authorList>
    </citation>
    <scope>NUCLEOTIDE SEQUENCE [LARGE SCALE GENOMIC DNA]</scope>
    <source>
        <strain evidence="7">K62</strain>
    </source>
</reference>
<comment type="activity regulation">
    <text evidence="3">The formation of the proteasomal ATPase ARC-20S proteasome complex, likely via the docking of the C-termini of ARC into the intersubunit pockets in the alpha-rings, may trigger opening of the gate for substrate entry. Interconversion between the open-gate and close-gate conformations leads to a dynamic regulation of the 20S proteasome proteolysis activity.</text>
</comment>
<dbReference type="CDD" id="cd01906">
    <property type="entry name" value="proteasome_protease_HslV"/>
    <property type="match status" value="1"/>
</dbReference>
<dbReference type="PROSITE" id="PS51475">
    <property type="entry name" value="PROTEASOME_ALPHA_2"/>
    <property type="match status" value="1"/>
</dbReference>
<dbReference type="GO" id="GO:0019773">
    <property type="term" value="C:proteasome core complex, alpha-subunit complex"/>
    <property type="evidence" value="ECO:0007669"/>
    <property type="project" value="UniProtKB-UniRule"/>
</dbReference>
<dbReference type="Gene3D" id="3.60.20.10">
    <property type="entry name" value="Glutamine Phosphoribosylpyrophosphate, subunit 1, domain 1"/>
    <property type="match status" value="1"/>
</dbReference>
<gene>
    <name evidence="3" type="primary">prcA</name>
    <name evidence="6" type="ORF">SacglDRAFT_02462</name>
</gene>
<evidence type="ECO:0000256" key="2">
    <source>
        <dbReference type="ARBA" id="ARBA00022942"/>
    </source>
</evidence>
<comment type="subunit">
    <text evidence="3">The 20S proteasome core is composed of 14 alpha and 14 beta subunits that assemble into four stacked heptameric rings, resulting in a barrel-shaped structure. The two inner rings, each composed of seven catalytic beta subunits, are sandwiched by two outer rings, each composed of seven alpha subunits. The catalytic chamber with the active sites is on the inside of the barrel. Has a gated structure, the ends of the cylinder being occluded by the N-termini of the alpha-subunits. Is capped by the proteasome-associated ATPase, ARC.</text>
</comment>
<dbReference type="EMBL" id="CM001484">
    <property type="protein sequence ID" value="EIE99355.1"/>
    <property type="molecule type" value="Genomic_DNA"/>
</dbReference>
<comment type="subcellular location">
    <subcellularLocation>
        <location evidence="3">Cytoplasm</location>
    </subcellularLocation>
</comment>
<dbReference type="HOGENOM" id="CLU_071031_0_0_11"/>
<dbReference type="UniPathway" id="UPA00997"/>